<dbReference type="EMBL" id="VCGU01000458">
    <property type="protein sequence ID" value="TRY63726.1"/>
    <property type="molecule type" value="Genomic_DNA"/>
</dbReference>
<comment type="caution">
    <text evidence="1">The sequence shown here is derived from an EMBL/GenBank/DDBJ whole genome shotgun (WGS) entry which is preliminary data.</text>
</comment>
<protein>
    <submittedName>
        <fullName evidence="1">Uncharacterized protein</fullName>
    </submittedName>
</protein>
<proteinExistence type="predicted"/>
<dbReference type="Proteomes" id="UP000318571">
    <property type="component" value="Chromosome 10"/>
</dbReference>
<name>A0A553NE53_TIGCA</name>
<evidence type="ECO:0000313" key="2">
    <source>
        <dbReference type="Proteomes" id="UP000318571"/>
    </source>
</evidence>
<organism evidence="1 2">
    <name type="scientific">Tigriopus californicus</name>
    <name type="common">Marine copepod</name>
    <dbReference type="NCBI Taxonomy" id="6832"/>
    <lineage>
        <taxon>Eukaryota</taxon>
        <taxon>Metazoa</taxon>
        <taxon>Ecdysozoa</taxon>
        <taxon>Arthropoda</taxon>
        <taxon>Crustacea</taxon>
        <taxon>Multicrustacea</taxon>
        <taxon>Hexanauplia</taxon>
        <taxon>Copepoda</taxon>
        <taxon>Harpacticoida</taxon>
        <taxon>Harpacticidae</taxon>
        <taxon>Tigriopus</taxon>
    </lineage>
</organism>
<accession>A0A553NE53</accession>
<sequence length="115" mass="12368">MVHIIVSFPNGLAHLIHAHDIADDTTMHTLSAMVHTQQNLQAANYVHLGLCRPIADQQGVPIFEIQTEIVRLSEITTVAEAMVLADEHVDVDVVGPTDVLSLVGHVGIVMIPPPG</sequence>
<gene>
    <name evidence="1" type="ORF">TCAL_04291</name>
</gene>
<reference evidence="1 2" key="1">
    <citation type="journal article" date="2018" name="Nat. Ecol. Evol.">
        <title>Genomic signatures of mitonuclear coevolution across populations of Tigriopus californicus.</title>
        <authorList>
            <person name="Barreto F.S."/>
            <person name="Watson E.T."/>
            <person name="Lima T.G."/>
            <person name="Willett C.S."/>
            <person name="Edmands S."/>
            <person name="Li W."/>
            <person name="Burton R.S."/>
        </authorList>
    </citation>
    <scope>NUCLEOTIDE SEQUENCE [LARGE SCALE GENOMIC DNA]</scope>
    <source>
        <strain evidence="1 2">San Diego</strain>
    </source>
</reference>
<keyword evidence="2" id="KW-1185">Reference proteome</keyword>
<dbReference type="AlphaFoldDB" id="A0A553NE53"/>
<evidence type="ECO:0000313" key="1">
    <source>
        <dbReference type="EMBL" id="TRY63726.1"/>
    </source>
</evidence>